<dbReference type="EC" id="3.4.23.36" evidence="9"/>
<feature type="transmembrane region" description="Helical" evidence="9">
    <location>
        <begin position="125"/>
        <end position="151"/>
    </location>
</feature>
<evidence type="ECO:0000256" key="8">
    <source>
        <dbReference type="ARBA" id="ARBA00023136"/>
    </source>
</evidence>
<dbReference type="GO" id="GO:0006508">
    <property type="term" value="P:proteolysis"/>
    <property type="evidence" value="ECO:0007669"/>
    <property type="project" value="UniProtKB-KW"/>
</dbReference>
<dbReference type="EMBL" id="LXMD01000007">
    <property type="protein sequence ID" value="OCG76031.1"/>
    <property type="molecule type" value="Genomic_DNA"/>
</dbReference>
<keyword evidence="4 9" id="KW-0812">Transmembrane</keyword>
<dbReference type="PRINTS" id="PR00781">
    <property type="entry name" value="LIPOSIGPTASE"/>
</dbReference>
<comment type="similarity">
    <text evidence="1 9 10">Belongs to the peptidase A8 family.</text>
</comment>
<keyword evidence="2 9" id="KW-1003">Cell membrane</keyword>
<evidence type="ECO:0000256" key="10">
    <source>
        <dbReference type="RuleBase" id="RU004181"/>
    </source>
</evidence>
<dbReference type="GO" id="GO:0005886">
    <property type="term" value="C:plasma membrane"/>
    <property type="evidence" value="ECO:0007669"/>
    <property type="project" value="UniProtKB-SubCell"/>
</dbReference>
<keyword evidence="7 9" id="KW-1133">Transmembrane helix</keyword>
<dbReference type="Pfam" id="PF01252">
    <property type="entry name" value="Peptidase_A8"/>
    <property type="match status" value="1"/>
</dbReference>
<reference evidence="11 12" key="1">
    <citation type="submission" date="2016-05" db="EMBL/GenBank/DDBJ databases">
        <authorList>
            <person name="Lavstsen T."/>
            <person name="Jespersen J.S."/>
        </authorList>
    </citation>
    <scope>NUCLEOTIDE SEQUENCE [LARGE SCALE GENOMIC DNA]</scope>
    <source>
        <strain evidence="11 12">YLB-01</strain>
    </source>
</reference>
<comment type="catalytic activity">
    <reaction evidence="9">
        <text>Release of signal peptides from bacterial membrane prolipoproteins. Hydrolyzes -Xaa-Yaa-Zaa-|-(S,diacylglyceryl)Cys-, in which Xaa is hydrophobic (preferably Leu), and Yaa (Ala or Ser) and Zaa (Gly or Ala) have small, neutral side chains.</text>
        <dbReference type="EC" id="3.4.23.36"/>
    </reaction>
</comment>
<name>A0A1B9NHE8_9MICO</name>
<keyword evidence="8 9" id="KW-0472">Membrane</keyword>
<feature type="active site" evidence="9">
    <location>
        <position position="138"/>
    </location>
</feature>
<comment type="pathway">
    <text evidence="9">Protein modification; lipoprotein biosynthesis (signal peptide cleavage).</text>
</comment>
<dbReference type="Proteomes" id="UP000093355">
    <property type="component" value="Unassembled WGS sequence"/>
</dbReference>
<dbReference type="RefSeq" id="WP_067028599.1">
    <property type="nucleotide sequence ID" value="NZ_CP038256.1"/>
</dbReference>
<feature type="active site" evidence="9">
    <location>
        <position position="124"/>
    </location>
</feature>
<dbReference type="PROSITE" id="PS00855">
    <property type="entry name" value="SPASE_II"/>
    <property type="match status" value="1"/>
</dbReference>
<dbReference type="OrthoDB" id="4308908at2"/>
<evidence type="ECO:0000256" key="9">
    <source>
        <dbReference type="HAMAP-Rule" id="MF_00161"/>
    </source>
</evidence>
<evidence type="ECO:0000256" key="5">
    <source>
        <dbReference type="ARBA" id="ARBA00022750"/>
    </source>
</evidence>
<evidence type="ECO:0000313" key="11">
    <source>
        <dbReference type="EMBL" id="OCG76031.1"/>
    </source>
</evidence>
<comment type="caution">
    <text evidence="9">Lacks conserved residue(s) required for the propagation of feature annotation.</text>
</comment>
<comment type="caution">
    <text evidence="11">The sequence shown here is derived from an EMBL/GenBank/DDBJ whole genome shotgun (WGS) entry which is preliminary data.</text>
</comment>
<feature type="transmembrane region" description="Helical" evidence="9">
    <location>
        <begin position="67"/>
        <end position="86"/>
    </location>
</feature>
<dbReference type="GO" id="GO:0004190">
    <property type="term" value="F:aspartic-type endopeptidase activity"/>
    <property type="evidence" value="ECO:0007669"/>
    <property type="project" value="UniProtKB-UniRule"/>
</dbReference>
<evidence type="ECO:0000256" key="7">
    <source>
        <dbReference type="ARBA" id="ARBA00022989"/>
    </source>
</evidence>
<keyword evidence="5 9" id="KW-0064">Aspartyl protease</keyword>
<gene>
    <name evidence="9" type="primary">lspA</name>
    <name evidence="11" type="ORF">A7J15_12720</name>
</gene>
<dbReference type="PANTHER" id="PTHR33695">
    <property type="entry name" value="LIPOPROTEIN SIGNAL PEPTIDASE"/>
    <property type="match status" value="1"/>
</dbReference>
<evidence type="ECO:0000256" key="3">
    <source>
        <dbReference type="ARBA" id="ARBA00022670"/>
    </source>
</evidence>
<sequence length="180" mass="18906">MRHEHLLRLAMACSVAAAVLVIDQVSKALAIAELTGLGRIPLLGDLLGLQLAYNPGAVLSLGANRTWLFTLVGVIFIVAACAALWRSRTMARLVGLALILGGALGNLVDRLFAPPSFGQGHVTDFLAYGELFIGNLTDVALGIGVAIFVLANLRERRRESAAPERVPAASDIPAAQNGES</sequence>
<protein>
    <recommendedName>
        <fullName evidence="9">Lipoprotein signal peptidase</fullName>
        <ecNumber evidence="9">3.4.23.36</ecNumber>
    </recommendedName>
    <alternativeName>
        <fullName evidence="9">Prolipoprotein signal peptidase</fullName>
    </alternativeName>
    <alternativeName>
        <fullName evidence="9">Signal peptidase II</fullName>
        <shortName evidence="9">SPase II</shortName>
    </alternativeName>
</protein>
<keyword evidence="12" id="KW-1185">Reference proteome</keyword>
<dbReference type="AlphaFoldDB" id="A0A1B9NHE8"/>
<feature type="transmembrane region" description="Helical" evidence="9">
    <location>
        <begin position="93"/>
        <end position="113"/>
    </location>
</feature>
<comment type="function">
    <text evidence="9">This protein specifically catalyzes the removal of signal peptides from prolipoproteins.</text>
</comment>
<proteinExistence type="inferred from homology"/>
<evidence type="ECO:0000256" key="1">
    <source>
        <dbReference type="ARBA" id="ARBA00006139"/>
    </source>
</evidence>
<dbReference type="HAMAP" id="MF_00161">
    <property type="entry name" value="LspA"/>
    <property type="match status" value="1"/>
</dbReference>
<comment type="subcellular location">
    <subcellularLocation>
        <location evidence="9">Cell membrane</location>
        <topology evidence="9">Multi-pass membrane protein</topology>
    </subcellularLocation>
</comment>
<dbReference type="PANTHER" id="PTHR33695:SF1">
    <property type="entry name" value="LIPOPROTEIN SIGNAL PEPTIDASE"/>
    <property type="match status" value="1"/>
</dbReference>
<dbReference type="STRING" id="904291.A7J15_12720"/>
<dbReference type="InterPro" id="IPR001872">
    <property type="entry name" value="Peptidase_A8"/>
</dbReference>
<evidence type="ECO:0000256" key="2">
    <source>
        <dbReference type="ARBA" id="ARBA00022475"/>
    </source>
</evidence>
<evidence type="ECO:0000313" key="12">
    <source>
        <dbReference type="Proteomes" id="UP000093355"/>
    </source>
</evidence>
<keyword evidence="6 9" id="KW-0378">Hydrolase</keyword>
<evidence type="ECO:0000256" key="4">
    <source>
        <dbReference type="ARBA" id="ARBA00022692"/>
    </source>
</evidence>
<accession>A0A1B9NHE8</accession>
<evidence type="ECO:0000256" key="6">
    <source>
        <dbReference type="ARBA" id="ARBA00022801"/>
    </source>
</evidence>
<organism evidence="11 12">
    <name type="scientific">Microbacterium sediminis</name>
    <dbReference type="NCBI Taxonomy" id="904291"/>
    <lineage>
        <taxon>Bacteria</taxon>
        <taxon>Bacillati</taxon>
        <taxon>Actinomycetota</taxon>
        <taxon>Actinomycetes</taxon>
        <taxon>Micrococcales</taxon>
        <taxon>Microbacteriaceae</taxon>
        <taxon>Microbacterium</taxon>
    </lineage>
</organism>
<dbReference type="UniPathway" id="UPA00665"/>
<keyword evidence="3 9" id="KW-0645">Protease</keyword>